<organism evidence="2">
    <name type="scientific">marine sediment metagenome</name>
    <dbReference type="NCBI Taxonomy" id="412755"/>
    <lineage>
        <taxon>unclassified sequences</taxon>
        <taxon>metagenomes</taxon>
        <taxon>ecological metagenomes</taxon>
    </lineage>
</organism>
<comment type="caution">
    <text evidence="2">The sequence shown here is derived from an EMBL/GenBank/DDBJ whole genome shotgun (WGS) entry which is preliminary data.</text>
</comment>
<dbReference type="EMBL" id="LAZR01000322">
    <property type="protein sequence ID" value="KKN74634.1"/>
    <property type="molecule type" value="Genomic_DNA"/>
</dbReference>
<accession>A0A0F9T5W9</accession>
<sequence>MMGVRLSQRVGKPDTGSDGNIEIRNPEPEKTLCSPSI</sequence>
<reference evidence="2" key="1">
    <citation type="journal article" date="2015" name="Nature">
        <title>Complex archaea that bridge the gap between prokaryotes and eukaryotes.</title>
        <authorList>
            <person name="Spang A."/>
            <person name="Saw J.H."/>
            <person name="Jorgensen S.L."/>
            <person name="Zaremba-Niedzwiedzka K."/>
            <person name="Martijn J."/>
            <person name="Lind A.E."/>
            <person name="van Eijk R."/>
            <person name="Schleper C."/>
            <person name="Guy L."/>
            <person name="Ettema T.J."/>
        </authorList>
    </citation>
    <scope>NUCLEOTIDE SEQUENCE</scope>
</reference>
<gene>
    <name evidence="2" type="ORF">LCGC14_0388360</name>
</gene>
<evidence type="ECO:0000313" key="2">
    <source>
        <dbReference type="EMBL" id="KKN74634.1"/>
    </source>
</evidence>
<dbReference type="AlphaFoldDB" id="A0A0F9T5W9"/>
<name>A0A0F9T5W9_9ZZZZ</name>
<feature type="region of interest" description="Disordered" evidence="1">
    <location>
        <begin position="1"/>
        <end position="37"/>
    </location>
</feature>
<protein>
    <submittedName>
        <fullName evidence="2">Uncharacterized protein</fullName>
    </submittedName>
</protein>
<proteinExistence type="predicted"/>
<evidence type="ECO:0000256" key="1">
    <source>
        <dbReference type="SAM" id="MobiDB-lite"/>
    </source>
</evidence>